<reference evidence="3" key="1">
    <citation type="submission" date="2023-03" db="EMBL/GenBank/DDBJ databases">
        <authorList>
            <person name="Julca I."/>
        </authorList>
    </citation>
    <scope>NUCLEOTIDE SEQUENCE</scope>
</reference>
<feature type="domain" description="DUF1985" evidence="2">
    <location>
        <begin position="138"/>
        <end position="260"/>
    </location>
</feature>
<protein>
    <submittedName>
        <fullName evidence="3">OLC1v1015122C4</fullName>
    </submittedName>
</protein>
<accession>A0AAV1E642</accession>
<evidence type="ECO:0000256" key="1">
    <source>
        <dbReference type="SAM" id="MobiDB-lite"/>
    </source>
</evidence>
<dbReference type="InterPro" id="IPR015410">
    <property type="entry name" value="DUF1985"/>
</dbReference>
<dbReference type="Proteomes" id="UP001161247">
    <property type="component" value="Chromosome 7"/>
</dbReference>
<organism evidence="3 4">
    <name type="scientific">Oldenlandia corymbosa var. corymbosa</name>
    <dbReference type="NCBI Taxonomy" id="529605"/>
    <lineage>
        <taxon>Eukaryota</taxon>
        <taxon>Viridiplantae</taxon>
        <taxon>Streptophyta</taxon>
        <taxon>Embryophyta</taxon>
        <taxon>Tracheophyta</taxon>
        <taxon>Spermatophyta</taxon>
        <taxon>Magnoliopsida</taxon>
        <taxon>eudicotyledons</taxon>
        <taxon>Gunneridae</taxon>
        <taxon>Pentapetalae</taxon>
        <taxon>asterids</taxon>
        <taxon>lamiids</taxon>
        <taxon>Gentianales</taxon>
        <taxon>Rubiaceae</taxon>
        <taxon>Rubioideae</taxon>
        <taxon>Spermacoceae</taxon>
        <taxon>Hedyotis-Oldenlandia complex</taxon>
        <taxon>Oldenlandia</taxon>
    </lineage>
</organism>
<dbReference type="AlphaFoldDB" id="A0AAV1E642"/>
<dbReference type="EMBL" id="OX459124">
    <property type="protein sequence ID" value="CAI9114403.1"/>
    <property type="molecule type" value="Genomic_DNA"/>
</dbReference>
<evidence type="ECO:0000313" key="3">
    <source>
        <dbReference type="EMBL" id="CAI9114403.1"/>
    </source>
</evidence>
<keyword evidence="4" id="KW-1185">Reference proteome</keyword>
<feature type="region of interest" description="Disordered" evidence="1">
    <location>
        <begin position="405"/>
        <end position="430"/>
    </location>
</feature>
<gene>
    <name evidence="3" type="ORF">OLC1_LOCUS21174</name>
</gene>
<evidence type="ECO:0000259" key="2">
    <source>
        <dbReference type="Pfam" id="PF09331"/>
    </source>
</evidence>
<dbReference type="PANTHER" id="PTHR48449:SF1">
    <property type="entry name" value="DUF1985 DOMAIN-CONTAINING PROTEIN"/>
    <property type="match status" value="1"/>
</dbReference>
<proteinExistence type="predicted"/>
<evidence type="ECO:0000313" key="4">
    <source>
        <dbReference type="Proteomes" id="UP001161247"/>
    </source>
</evidence>
<sequence>MFFNPTAHCPYQSFCLCSSIPDILSMDDPVYEIMNPSEIPGTSSSPESSITKHQSLIDENVAGPVVPLIRNPKISLLYEIEGTSRPRITKLSDTKIIRKIKEGLPENDWNELTAGCFGNILKLVEQVQFSAQLVFHLLSKQIKTSRKHELWFLIAGRPLRFSLQEFAIVTGLNCGTWTNPKGDKEELKILGGERCQIGNLQGIFEKAEGLDKMKIALIWLLEGVLLGRGSTKYIRTEYVEMLHDMRQFKELAWGRVIFDDSLNSLKEMFQRRKTIQPSTQKNDRKENYSLCGFPLALQVWAYEAIPGIGETLAKPIHTDLNEGPLCLNWSAPKTWRYEEISLQFNKVDVNDKDQLKSILTTEHYDLGHLTYEDDQISLIMDNILKGYDYEVTVVKESVERLDTAAEGDAAASGVSRHTSEEGLSASDEKRTESVETILAELRKALSLGSQVVPAAATAVSDEEWKKRVEHRLDCLEKAVHQWVSLPAYAVPLADSHEYSKFDCKFSAENIYSSAPSEGFSSPDLRSVKEKSDIANSPVKQVGLIRKAWKFLW</sequence>
<dbReference type="Pfam" id="PF09331">
    <property type="entry name" value="DUF1985"/>
    <property type="match status" value="1"/>
</dbReference>
<name>A0AAV1E642_OLDCO</name>
<dbReference type="PANTHER" id="PTHR48449">
    <property type="entry name" value="DUF1985 DOMAIN-CONTAINING PROTEIN"/>
    <property type="match status" value="1"/>
</dbReference>